<reference evidence="11" key="3">
    <citation type="submission" date="2025-09" db="UniProtKB">
        <authorList>
            <consortium name="Ensembl"/>
        </authorList>
    </citation>
    <scope>IDENTIFICATION</scope>
</reference>
<dbReference type="eggNOG" id="ENOG502QRK8">
    <property type="taxonomic scope" value="Eukaryota"/>
</dbReference>
<dbReference type="Proteomes" id="UP000007875">
    <property type="component" value="Unassembled WGS sequence"/>
</dbReference>
<keyword evidence="7" id="KW-1015">Disulfide bond</keyword>
<dbReference type="FunFam" id="2.10.25.10:FF:000027">
    <property type="entry name" value="Thrombospondin 3"/>
    <property type="match status" value="1"/>
</dbReference>
<keyword evidence="6" id="KW-0130">Cell adhesion</keyword>
<comment type="similarity">
    <text evidence="1">Belongs to the thrombospondin family.</text>
</comment>
<dbReference type="GO" id="GO:0007155">
    <property type="term" value="P:cell adhesion"/>
    <property type="evidence" value="ECO:0007669"/>
    <property type="project" value="UniProtKB-KW"/>
</dbReference>
<dbReference type="FunFam" id="2.10.25.10:FF:000038">
    <property type="entry name" value="Fibrillin 2"/>
    <property type="match status" value="1"/>
</dbReference>
<dbReference type="Pfam" id="PF07645">
    <property type="entry name" value="EGF_CA"/>
    <property type="match status" value="2"/>
</dbReference>
<accession>H2YAZ4</accession>
<dbReference type="SMART" id="SM00181">
    <property type="entry name" value="EGF"/>
    <property type="match status" value="4"/>
</dbReference>
<dbReference type="InterPro" id="IPR017897">
    <property type="entry name" value="Thrombospondin_3_rpt"/>
</dbReference>
<reference evidence="12" key="1">
    <citation type="submission" date="2003-08" db="EMBL/GenBank/DDBJ databases">
        <authorList>
            <person name="Birren B."/>
            <person name="Nusbaum C."/>
            <person name="Abebe A."/>
            <person name="Abouelleil A."/>
            <person name="Adekoya E."/>
            <person name="Ait-zahra M."/>
            <person name="Allen N."/>
            <person name="Allen T."/>
            <person name="An P."/>
            <person name="Anderson M."/>
            <person name="Anderson S."/>
            <person name="Arachchi H."/>
            <person name="Armbruster J."/>
            <person name="Bachantsang P."/>
            <person name="Baldwin J."/>
            <person name="Barry A."/>
            <person name="Bayul T."/>
            <person name="Blitshsteyn B."/>
            <person name="Bloom T."/>
            <person name="Blye J."/>
            <person name="Boguslavskiy L."/>
            <person name="Borowsky M."/>
            <person name="Boukhgalter B."/>
            <person name="Brunache A."/>
            <person name="Butler J."/>
            <person name="Calixte N."/>
            <person name="Calvo S."/>
            <person name="Camarata J."/>
            <person name="Campo K."/>
            <person name="Chang J."/>
            <person name="Cheshatsang Y."/>
            <person name="Citroen M."/>
            <person name="Collymore A."/>
            <person name="Considine T."/>
            <person name="Cook A."/>
            <person name="Cooke P."/>
            <person name="Corum B."/>
            <person name="Cuomo C."/>
            <person name="David R."/>
            <person name="Dawoe T."/>
            <person name="Degray S."/>
            <person name="Dodge S."/>
            <person name="Dooley K."/>
            <person name="Dorje P."/>
            <person name="Dorjee K."/>
            <person name="Dorris L."/>
            <person name="Duffey N."/>
            <person name="Dupes A."/>
            <person name="Elkins T."/>
            <person name="Engels R."/>
            <person name="Erickson J."/>
            <person name="Farina A."/>
            <person name="Faro S."/>
            <person name="Ferreira P."/>
            <person name="Fischer H."/>
            <person name="Fitzgerald M."/>
            <person name="Foley K."/>
            <person name="Gage D."/>
            <person name="Galagan J."/>
            <person name="Gearin G."/>
            <person name="Gnerre S."/>
            <person name="Gnirke A."/>
            <person name="Goyette A."/>
            <person name="Graham J."/>
            <person name="Grandbois E."/>
            <person name="Gyaltsen K."/>
            <person name="Hafez N."/>
            <person name="Hagopian D."/>
            <person name="Hagos B."/>
            <person name="Hall J."/>
            <person name="Hatcher B."/>
            <person name="Heller A."/>
            <person name="Higgins H."/>
            <person name="Honan T."/>
            <person name="Horn A."/>
            <person name="Houde N."/>
            <person name="Hughes L."/>
            <person name="Hulme W."/>
            <person name="Husby E."/>
            <person name="Iliev I."/>
            <person name="Jaffe D."/>
            <person name="Jones C."/>
            <person name="Kamal M."/>
            <person name="Kamat A."/>
            <person name="Kamvysselis M."/>
            <person name="Karlsson E."/>
            <person name="Kells C."/>
            <person name="Kieu A."/>
            <person name="Kisner P."/>
            <person name="Kodira C."/>
            <person name="Kulbokas E."/>
            <person name="Labutti K."/>
            <person name="Lama D."/>
            <person name="Landers T."/>
            <person name="Leger J."/>
            <person name="Levine S."/>
            <person name="Lewis D."/>
            <person name="Lewis T."/>
            <person name="Lindblad-toh K."/>
            <person name="Liu X."/>
            <person name="Lokyitsang T."/>
            <person name="Lokyitsang Y."/>
            <person name="Lucien O."/>
            <person name="Lui A."/>
            <person name="Ma L.J."/>
            <person name="Mabbitt R."/>
            <person name="Macdonald J."/>
            <person name="Maclean C."/>
            <person name="Major J."/>
            <person name="Manning J."/>
            <person name="Marabella R."/>
            <person name="Maru K."/>
            <person name="Matthews C."/>
            <person name="Mauceli E."/>
            <person name="Mccarthy M."/>
            <person name="Mcdonough S."/>
            <person name="Mcghee T."/>
            <person name="Meldrim J."/>
            <person name="Meneus L."/>
            <person name="Mesirov J."/>
            <person name="Mihalev A."/>
            <person name="Mihova T."/>
            <person name="Mikkelsen T."/>
            <person name="Mlenga V."/>
            <person name="Moru K."/>
            <person name="Mozes J."/>
            <person name="Mulrain L."/>
            <person name="Munson G."/>
            <person name="Naylor J."/>
            <person name="Newes C."/>
            <person name="Nguyen C."/>
            <person name="Nguyen N."/>
            <person name="Nguyen T."/>
            <person name="Nicol R."/>
            <person name="Nielsen C."/>
            <person name="Nizzari M."/>
            <person name="Norbu C."/>
            <person name="Norbu N."/>
            <person name="O'donnell P."/>
            <person name="Okoawo O."/>
            <person name="O'leary S."/>
            <person name="Omotosho B."/>
            <person name="O'neill K."/>
            <person name="Osman S."/>
            <person name="Parker S."/>
            <person name="Perrin D."/>
            <person name="Phunkhang P."/>
            <person name="Piqani B."/>
            <person name="Purcell S."/>
            <person name="Rachupka T."/>
            <person name="Ramasamy U."/>
            <person name="Rameau R."/>
            <person name="Ray V."/>
            <person name="Raymond C."/>
            <person name="Retta R."/>
            <person name="Richardson S."/>
            <person name="Rise C."/>
            <person name="Rodriguez J."/>
            <person name="Rogers J."/>
            <person name="Rogov P."/>
            <person name="Rutman M."/>
            <person name="Schupbach R."/>
            <person name="Seaman C."/>
            <person name="Settipalli S."/>
            <person name="Sharpe T."/>
            <person name="Sheridan J."/>
            <person name="Sherpa N."/>
            <person name="Shi J."/>
            <person name="Smirnov S."/>
            <person name="Smith C."/>
            <person name="Sougnez C."/>
            <person name="Spencer B."/>
            <person name="Stalker J."/>
            <person name="Stange-thomann N."/>
            <person name="Stavropoulos S."/>
            <person name="Stetson K."/>
            <person name="Stone C."/>
            <person name="Stone S."/>
            <person name="Stubbs M."/>
            <person name="Talamas J."/>
            <person name="Tchuinga P."/>
            <person name="Tenzing P."/>
            <person name="Tesfaye S."/>
            <person name="Theodore J."/>
            <person name="Thoulutsang Y."/>
            <person name="Topham K."/>
            <person name="Towey S."/>
            <person name="Tsamla T."/>
            <person name="Tsomo N."/>
            <person name="Vallee D."/>
            <person name="Vassiliev H."/>
            <person name="Venkataraman V."/>
            <person name="Vinson J."/>
            <person name="Vo A."/>
            <person name="Wade C."/>
            <person name="Wang S."/>
            <person name="Wangchuk T."/>
            <person name="Wangdi T."/>
            <person name="Whittaker C."/>
            <person name="Wilkinson J."/>
            <person name="Wu Y."/>
            <person name="Wyman D."/>
            <person name="Yadav S."/>
            <person name="Yang S."/>
            <person name="Yang X."/>
            <person name="Yeager S."/>
            <person name="Yee E."/>
            <person name="Young G."/>
            <person name="Zainoun J."/>
            <person name="Zembeck L."/>
            <person name="Zimmer A."/>
            <person name="Zody M."/>
            <person name="Lander E."/>
        </authorList>
    </citation>
    <scope>NUCLEOTIDE SEQUENCE [LARGE SCALE GENOMIC DNA]</scope>
</reference>
<proteinExistence type="inferred from homology"/>
<feature type="domain" description="TSP C-terminal" evidence="10">
    <location>
        <begin position="439"/>
        <end position="653"/>
    </location>
</feature>
<dbReference type="SUPFAM" id="SSF57196">
    <property type="entry name" value="EGF/Laminin"/>
    <property type="match status" value="1"/>
</dbReference>
<dbReference type="InterPro" id="IPR001881">
    <property type="entry name" value="EGF-like_Ca-bd_dom"/>
</dbReference>
<keyword evidence="2" id="KW-0245">EGF-like domain</keyword>
<evidence type="ECO:0000259" key="10">
    <source>
        <dbReference type="PROSITE" id="PS51236"/>
    </source>
</evidence>
<dbReference type="InterPro" id="IPR008859">
    <property type="entry name" value="Thrombospondin_C"/>
</dbReference>
<keyword evidence="4" id="KW-0677">Repeat</keyword>
<evidence type="ECO:0000256" key="3">
    <source>
        <dbReference type="ARBA" id="ARBA00022729"/>
    </source>
</evidence>
<feature type="repeat" description="TSP type-3" evidence="9">
    <location>
        <begin position="216"/>
        <end position="251"/>
    </location>
</feature>
<dbReference type="SUPFAM" id="SSF49899">
    <property type="entry name" value="Concanavalin A-like lectins/glucanases"/>
    <property type="match status" value="1"/>
</dbReference>
<dbReference type="SUPFAM" id="SSF103647">
    <property type="entry name" value="TSP type-3 repeat"/>
    <property type="match status" value="2"/>
</dbReference>
<dbReference type="AlphaFoldDB" id="H2YAZ4"/>
<reference evidence="11" key="2">
    <citation type="submission" date="2025-08" db="UniProtKB">
        <authorList>
            <consortium name="Ensembl"/>
        </authorList>
    </citation>
    <scope>IDENTIFICATION</scope>
</reference>
<protein>
    <recommendedName>
        <fullName evidence="10">TSP C-terminal domain-containing protein</fullName>
    </recommendedName>
</protein>
<keyword evidence="3" id="KW-0732">Signal</keyword>
<dbReference type="Gene3D" id="2.60.120.200">
    <property type="match status" value="1"/>
</dbReference>
<feature type="repeat" description="TSP type-3" evidence="9">
    <location>
        <begin position="278"/>
        <end position="313"/>
    </location>
</feature>
<dbReference type="PROSITE" id="PS00018">
    <property type="entry name" value="EF_HAND_1"/>
    <property type="match status" value="1"/>
</dbReference>
<dbReference type="FunFam" id="4.10.1080.10:FF:000001">
    <property type="entry name" value="Thrombospondin 3"/>
    <property type="match status" value="1"/>
</dbReference>
<evidence type="ECO:0000256" key="5">
    <source>
        <dbReference type="ARBA" id="ARBA00022837"/>
    </source>
</evidence>
<evidence type="ECO:0000256" key="8">
    <source>
        <dbReference type="ARBA" id="ARBA00023180"/>
    </source>
</evidence>
<evidence type="ECO:0000256" key="6">
    <source>
        <dbReference type="ARBA" id="ARBA00022889"/>
    </source>
</evidence>
<evidence type="ECO:0000256" key="4">
    <source>
        <dbReference type="ARBA" id="ARBA00022737"/>
    </source>
</evidence>
<evidence type="ECO:0000256" key="2">
    <source>
        <dbReference type="ARBA" id="ARBA00022536"/>
    </source>
</evidence>
<evidence type="ECO:0000313" key="12">
    <source>
        <dbReference type="Proteomes" id="UP000007875"/>
    </source>
</evidence>
<keyword evidence="5 9" id="KW-0106">Calcium</keyword>
<sequence length="653" mass="69773">CLSSPCYTGVQCINVVIASNNTWDFQCSDCPVGYTGDGVTCSDIDECILSNPCVDQSQCINTMGGFYCDGCPPGYHSNPYFGFGLKDTNPVQMCTDVNECEQPGTCDPLVTCLNGQGNYSCGQCPTGFTGTGYTKCLEPNSCIPVLVRKGCDVIASCDPLTNHNAVCECPAGYAGPGSACGIDNDSDGQPDLFISCGDIVACAEDNCIGLPNSGQEDTDGDRRGDDCDSDDDNDFILDHLDNCPLVPNYVANGNQPDSDGDGFGDACDTCPHVFGQFLDTDGDGLGDSCDPDSDGDGVIDTSDVCPLDANITTSPDSDSDGVGDPCDNCPNVANTWQSDTNQNGVGNACDNGKDKDGDSVLDFMDNCPEVPNPSQSDWDGDGSGDACDMDTDNDGKPDEVDHCPFTFDPSVEDGVYSSCVNDFDEDGILDVEDTCISDPTISATSFLPYMEVNLHTGVPQPEWKISHKGRSVSQPISTPFPSMLIGPQRYGSMDFSGSIFVNEETTSGNYVGLVFGYHNNKKFYVILWSNSHESEDQAAEKTALKGLQIKVIDSSTGPHINLANAMWHTYDTTNQVKLIYHDPTLLGWNARTPYIIVLKHRPSVGSISVEITNLGNPIINTGPVYDTSYTGGRVGVISFRQSNVIWSNLKVKC</sequence>
<dbReference type="STRING" id="51511.ENSCSAVP00000002492"/>
<dbReference type="PANTHER" id="PTHR10199">
    <property type="entry name" value="THROMBOSPONDIN"/>
    <property type="match status" value="1"/>
</dbReference>
<dbReference type="PROSITE" id="PS01187">
    <property type="entry name" value="EGF_CA"/>
    <property type="match status" value="2"/>
</dbReference>
<organism evidence="11 12">
    <name type="scientific">Ciona savignyi</name>
    <name type="common">Pacific transparent sea squirt</name>
    <dbReference type="NCBI Taxonomy" id="51511"/>
    <lineage>
        <taxon>Eukaryota</taxon>
        <taxon>Metazoa</taxon>
        <taxon>Chordata</taxon>
        <taxon>Tunicata</taxon>
        <taxon>Ascidiacea</taxon>
        <taxon>Phlebobranchia</taxon>
        <taxon>Cionidae</taxon>
        <taxon>Ciona</taxon>
    </lineage>
</organism>
<dbReference type="Ensembl" id="ENSCSAVT00000002533.1">
    <property type="protein sequence ID" value="ENSCSAVP00000002492.1"/>
    <property type="gene ID" value="ENSCSAVG00000001473.1"/>
</dbReference>
<dbReference type="FunFam" id="4.10.1080.10:FF:000007">
    <property type="entry name" value="Uncharacterized protein"/>
    <property type="match status" value="1"/>
</dbReference>
<dbReference type="InterPro" id="IPR013320">
    <property type="entry name" value="ConA-like_dom_sf"/>
</dbReference>
<dbReference type="Gene3D" id="2.10.25.10">
    <property type="entry name" value="Laminin"/>
    <property type="match status" value="3"/>
</dbReference>
<dbReference type="InterPro" id="IPR049883">
    <property type="entry name" value="NOTCH1_EGF-like"/>
</dbReference>
<evidence type="ECO:0000313" key="11">
    <source>
        <dbReference type="Ensembl" id="ENSCSAVP00000002492.1"/>
    </source>
</evidence>
<dbReference type="GO" id="GO:0005509">
    <property type="term" value="F:calcium ion binding"/>
    <property type="evidence" value="ECO:0007669"/>
    <property type="project" value="UniProtKB-UniRule"/>
</dbReference>
<dbReference type="Pfam" id="PF02412">
    <property type="entry name" value="TSP_3"/>
    <property type="match status" value="6"/>
</dbReference>
<dbReference type="InterPro" id="IPR000742">
    <property type="entry name" value="EGF"/>
</dbReference>
<dbReference type="Pfam" id="PF05735">
    <property type="entry name" value="TSP_C"/>
    <property type="match status" value="1"/>
</dbReference>
<dbReference type="SMART" id="SM00179">
    <property type="entry name" value="EGF_CA"/>
    <property type="match status" value="2"/>
</dbReference>
<dbReference type="GO" id="GO:0005576">
    <property type="term" value="C:extracellular region"/>
    <property type="evidence" value="ECO:0007669"/>
    <property type="project" value="InterPro"/>
</dbReference>
<dbReference type="InterPro" id="IPR018097">
    <property type="entry name" value="EGF_Ca-bd_CS"/>
</dbReference>
<dbReference type="Gene3D" id="4.10.1080.10">
    <property type="entry name" value="TSP type-3 repeat"/>
    <property type="match status" value="2"/>
</dbReference>
<dbReference type="InterPro" id="IPR018247">
    <property type="entry name" value="EF_Hand_1_Ca_BS"/>
</dbReference>
<dbReference type="PANTHER" id="PTHR10199:SF110">
    <property type="entry name" value="TSP C-TERMINAL DOMAIN-CONTAINING PROTEIN"/>
    <property type="match status" value="1"/>
</dbReference>
<dbReference type="PROSITE" id="PS51236">
    <property type="entry name" value="TSP_CTER"/>
    <property type="match status" value="1"/>
</dbReference>
<dbReference type="GeneTree" id="ENSGT00940000171619"/>
<keyword evidence="8" id="KW-0325">Glycoprotein</keyword>
<dbReference type="OMA" id="GPHINLA"/>
<evidence type="ECO:0000256" key="7">
    <source>
        <dbReference type="ARBA" id="ARBA00023157"/>
    </source>
</evidence>
<dbReference type="CDD" id="cd00054">
    <property type="entry name" value="EGF_CA"/>
    <property type="match status" value="2"/>
</dbReference>
<dbReference type="InParanoid" id="H2YAZ4"/>
<keyword evidence="12" id="KW-1185">Reference proteome</keyword>
<name>H2YAZ4_CIOSA</name>
<dbReference type="PROSITE" id="PS51234">
    <property type="entry name" value="TSP3"/>
    <property type="match status" value="3"/>
</dbReference>
<evidence type="ECO:0000256" key="1">
    <source>
        <dbReference type="ARBA" id="ARBA00009456"/>
    </source>
</evidence>
<feature type="repeat" description="TSP type-3" evidence="9">
    <location>
        <begin position="338"/>
        <end position="375"/>
    </location>
</feature>
<dbReference type="InterPro" id="IPR003367">
    <property type="entry name" value="Thrombospondin_3-like_rpt"/>
</dbReference>
<dbReference type="InterPro" id="IPR028974">
    <property type="entry name" value="TSP_type-3_rpt"/>
</dbReference>
<evidence type="ECO:0000256" key="9">
    <source>
        <dbReference type="PROSITE-ProRule" id="PRU00634"/>
    </source>
</evidence>